<accession>A0ABY5PKR3</accession>
<organism evidence="2 3">
    <name type="scientific">Svornostia abyssi</name>
    <dbReference type="NCBI Taxonomy" id="2898438"/>
    <lineage>
        <taxon>Bacteria</taxon>
        <taxon>Bacillati</taxon>
        <taxon>Actinomycetota</taxon>
        <taxon>Thermoleophilia</taxon>
        <taxon>Solirubrobacterales</taxon>
        <taxon>Baekduiaceae</taxon>
        <taxon>Svornostia</taxon>
    </lineage>
</organism>
<feature type="transmembrane region" description="Helical" evidence="1">
    <location>
        <begin position="123"/>
        <end position="149"/>
    </location>
</feature>
<keyword evidence="1" id="KW-0812">Transmembrane</keyword>
<name>A0ABY5PKR3_9ACTN</name>
<keyword evidence="1" id="KW-0472">Membrane</keyword>
<evidence type="ECO:0000256" key="1">
    <source>
        <dbReference type="SAM" id="Phobius"/>
    </source>
</evidence>
<sequence length="605" mass="64175">MEIVAGRRPSIGGSLRSALSRTLPLVAAAFLYGVVVVLGVIALIIPGIWLGVACYFAAQHVAYDREMGAIAAIGASYDLVKGSWWWTFGVLIVVGIVSAVVLVPAIIVVAAGTMVIGGVAGGVLYIATLIIANTIVYSFGALAGTLLFFDLRARRGIDVPPPGAGPIRTGAGTPGVRLEPRPAGAATGSVCANTRRIRLQLVEHEADGLVADPRKRAAHVRQREVRRGLLEDEPPDAVLLAGPGVPARAGDALLEPFIGGRDRPDQVLGPRPDRVLRLVPCALRGVQRGVVRVLGLEDLLLETDKSRDAVAEPEELVGRDEAREASVAIRDRMDRQEIEDERRHHHERMRCHGRLGIEVALDELGSHGGCLGGGHGGEDHLATPGLVGDDGVVLALEVPAPPLVVGEQPTMEVEEQGNGDGLGLGPEQLVHRVPVSGELSLVAIAKARSAGDGSRTILGDVHPFDGVRRPDRRDARVLGERAQELGHLVGEEFLATARDITTLEQDTQARWLCPEGAVEVDEALHANPAVNVLIAAAISTFSARLSRFAKREEGGEAEFFRLNREAPGRVIQRSPGVFAGYSDTGTDRSSAVRMMRDCSVAWAAG</sequence>
<dbReference type="EMBL" id="CP088295">
    <property type="protein sequence ID" value="UUY05283.1"/>
    <property type="molecule type" value="Genomic_DNA"/>
</dbReference>
<feature type="transmembrane region" description="Helical" evidence="1">
    <location>
        <begin position="84"/>
        <end position="111"/>
    </location>
</feature>
<keyword evidence="1" id="KW-1133">Transmembrane helix</keyword>
<proteinExistence type="predicted"/>
<dbReference type="Proteomes" id="UP001058860">
    <property type="component" value="Chromosome"/>
</dbReference>
<keyword evidence="3" id="KW-1185">Reference proteome</keyword>
<protein>
    <submittedName>
        <fullName evidence="2">Uncharacterized protein</fullName>
    </submittedName>
</protein>
<gene>
    <name evidence="2" type="ORF">LRS13_07105</name>
</gene>
<feature type="transmembrane region" description="Helical" evidence="1">
    <location>
        <begin position="25"/>
        <end position="58"/>
    </location>
</feature>
<evidence type="ECO:0000313" key="3">
    <source>
        <dbReference type="Proteomes" id="UP001058860"/>
    </source>
</evidence>
<evidence type="ECO:0000313" key="2">
    <source>
        <dbReference type="EMBL" id="UUY05283.1"/>
    </source>
</evidence>
<reference evidence="3" key="1">
    <citation type="submission" date="2021-11" db="EMBL/GenBank/DDBJ databases">
        <title>Cultivation dependent microbiological survey of springs from the worlds oldest radium mine currently devoted to the extraction of radon-saturated water.</title>
        <authorList>
            <person name="Kapinusova G."/>
            <person name="Smrhova T."/>
            <person name="Strejcek M."/>
            <person name="Suman J."/>
            <person name="Jani K."/>
            <person name="Pajer P."/>
            <person name="Uhlik O."/>
        </authorList>
    </citation>
    <scope>NUCLEOTIDE SEQUENCE [LARGE SCALE GENOMIC DNA]</scope>
    <source>
        <strain evidence="3">J379</strain>
    </source>
</reference>